<evidence type="ECO:0000256" key="5">
    <source>
        <dbReference type="ARBA" id="ARBA00023163"/>
    </source>
</evidence>
<protein>
    <recommendedName>
        <fullName evidence="8">PHD-type domain-containing protein</fullName>
    </recommendedName>
</protein>
<organism evidence="9 10">
    <name type="scientific">Canavalia gladiata</name>
    <name type="common">Sword bean</name>
    <name type="synonym">Dolichos gladiatus</name>
    <dbReference type="NCBI Taxonomy" id="3824"/>
    <lineage>
        <taxon>Eukaryota</taxon>
        <taxon>Viridiplantae</taxon>
        <taxon>Streptophyta</taxon>
        <taxon>Embryophyta</taxon>
        <taxon>Tracheophyta</taxon>
        <taxon>Spermatophyta</taxon>
        <taxon>Magnoliopsida</taxon>
        <taxon>eudicotyledons</taxon>
        <taxon>Gunneridae</taxon>
        <taxon>Pentapetalae</taxon>
        <taxon>rosids</taxon>
        <taxon>fabids</taxon>
        <taxon>Fabales</taxon>
        <taxon>Fabaceae</taxon>
        <taxon>Papilionoideae</taxon>
        <taxon>50 kb inversion clade</taxon>
        <taxon>NPAAA clade</taxon>
        <taxon>indigoferoid/millettioid clade</taxon>
        <taxon>Phaseoleae</taxon>
        <taxon>Canavalia</taxon>
    </lineage>
</organism>
<feature type="compositionally biased region" description="Basic and acidic residues" evidence="7">
    <location>
        <begin position="1351"/>
        <end position="1362"/>
    </location>
</feature>
<evidence type="ECO:0000256" key="1">
    <source>
        <dbReference type="ARBA" id="ARBA00022723"/>
    </source>
</evidence>
<dbReference type="PANTHER" id="PTHR33304:SF51">
    <property type="entry name" value="ZINC FINGER PROTEIN, PUTATIVE-RELATED"/>
    <property type="match status" value="1"/>
</dbReference>
<feature type="compositionally biased region" description="Polar residues" evidence="7">
    <location>
        <begin position="515"/>
        <end position="528"/>
    </location>
</feature>
<feature type="region of interest" description="Disordered" evidence="7">
    <location>
        <begin position="183"/>
        <end position="209"/>
    </location>
</feature>
<dbReference type="GO" id="GO:0140566">
    <property type="term" value="F:histone reader activity"/>
    <property type="evidence" value="ECO:0007669"/>
    <property type="project" value="InterPro"/>
</dbReference>
<gene>
    <name evidence="9" type="ORF">VNO77_41556</name>
</gene>
<dbReference type="InterPro" id="IPR013083">
    <property type="entry name" value="Znf_RING/FYVE/PHD"/>
</dbReference>
<feature type="compositionally biased region" description="Pro residues" evidence="7">
    <location>
        <begin position="1586"/>
        <end position="1597"/>
    </location>
</feature>
<feature type="compositionally biased region" description="Basic and acidic residues" evidence="7">
    <location>
        <begin position="695"/>
        <end position="705"/>
    </location>
</feature>
<dbReference type="InterPro" id="IPR011011">
    <property type="entry name" value="Znf_FYVE_PHD"/>
</dbReference>
<keyword evidence="1" id="KW-0479">Metal-binding</keyword>
<feature type="compositionally biased region" description="Polar residues" evidence="7">
    <location>
        <begin position="728"/>
        <end position="748"/>
    </location>
</feature>
<feature type="domain" description="PHD-type" evidence="8">
    <location>
        <begin position="420"/>
        <end position="471"/>
    </location>
</feature>
<reference evidence="9 10" key="1">
    <citation type="submission" date="2024-01" db="EMBL/GenBank/DDBJ databases">
        <title>The genomes of 5 underutilized Papilionoideae crops provide insights into root nodulation and disease resistanc.</title>
        <authorList>
            <person name="Jiang F."/>
        </authorList>
    </citation>
    <scope>NUCLEOTIDE SEQUENCE [LARGE SCALE GENOMIC DNA]</scope>
    <source>
        <strain evidence="9">LVBAO_FW01</strain>
        <tissue evidence="9">Leaves</tissue>
    </source>
</reference>
<evidence type="ECO:0000313" key="9">
    <source>
        <dbReference type="EMBL" id="KAK7308008.1"/>
    </source>
</evidence>
<feature type="compositionally biased region" description="Polar residues" evidence="7">
    <location>
        <begin position="1327"/>
        <end position="1336"/>
    </location>
</feature>
<keyword evidence="4" id="KW-0805">Transcription regulation</keyword>
<feature type="compositionally biased region" description="Polar residues" evidence="7">
    <location>
        <begin position="271"/>
        <end position="303"/>
    </location>
</feature>
<dbReference type="InterPro" id="IPR049914">
    <property type="entry name" value="PHD1-3/5-6"/>
</dbReference>
<dbReference type="InterPro" id="IPR056280">
    <property type="entry name" value="AIPP2-like_SPOC"/>
</dbReference>
<accession>A0AAN9K167</accession>
<feature type="region of interest" description="Disordered" evidence="7">
    <location>
        <begin position="511"/>
        <end position="535"/>
    </location>
</feature>
<dbReference type="InterPro" id="IPR019787">
    <property type="entry name" value="Znf_PHD-finger"/>
</dbReference>
<evidence type="ECO:0000256" key="7">
    <source>
        <dbReference type="SAM" id="MobiDB-lite"/>
    </source>
</evidence>
<feature type="region of interest" description="Disordered" evidence="7">
    <location>
        <begin position="1327"/>
        <end position="1362"/>
    </location>
</feature>
<feature type="compositionally biased region" description="Basic and acidic residues" evidence="7">
    <location>
        <begin position="1289"/>
        <end position="1299"/>
    </location>
</feature>
<feature type="compositionally biased region" description="Acidic residues" evidence="7">
    <location>
        <begin position="405"/>
        <end position="414"/>
    </location>
</feature>
<feature type="region of interest" description="Disordered" evidence="7">
    <location>
        <begin position="355"/>
        <end position="415"/>
    </location>
</feature>
<dbReference type="SUPFAM" id="SSF57903">
    <property type="entry name" value="FYVE/PHD zinc finger"/>
    <property type="match status" value="1"/>
</dbReference>
<feature type="region of interest" description="Disordered" evidence="7">
    <location>
        <begin position="1271"/>
        <end position="1310"/>
    </location>
</feature>
<feature type="region of interest" description="Disordered" evidence="7">
    <location>
        <begin position="263"/>
        <end position="304"/>
    </location>
</feature>
<dbReference type="Proteomes" id="UP001367508">
    <property type="component" value="Unassembled WGS sequence"/>
</dbReference>
<dbReference type="InterPro" id="IPR001965">
    <property type="entry name" value="Znf_PHD"/>
</dbReference>
<proteinExistence type="predicted"/>
<feature type="compositionally biased region" description="Low complexity" evidence="7">
    <location>
        <begin position="1630"/>
        <end position="1640"/>
    </location>
</feature>
<dbReference type="Pfam" id="PF23121">
    <property type="entry name" value="SPOC_AIPP2"/>
    <property type="match status" value="1"/>
</dbReference>
<feature type="region of interest" description="Disordered" evidence="7">
    <location>
        <begin position="630"/>
        <end position="787"/>
    </location>
</feature>
<dbReference type="GO" id="GO:0008270">
    <property type="term" value="F:zinc ion binding"/>
    <property type="evidence" value="ECO:0007669"/>
    <property type="project" value="UniProtKB-KW"/>
</dbReference>
<evidence type="ECO:0000256" key="6">
    <source>
        <dbReference type="PROSITE-ProRule" id="PRU00146"/>
    </source>
</evidence>
<comment type="caution">
    <text evidence="9">The sequence shown here is derived from an EMBL/GenBank/DDBJ whole genome shotgun (WGS) entry which is preliminary data.</text>
</comment>
<keyword evidence="10" id="KW-1185">Reference proteome</keyword>
<evidence type="ECO:0000313" key="10">
    <source>
        <dbReference type="Proteomes" id="UP001367508"/>
    </source>
</evidence>
<feature type="compositionally biased region" description="Basic and acidic residues" evidence="7">
    <location>
        <begin position="762"/>
        <end position="783"/>
    </location>
</feature>
<feature type="compositionally biased region" description="Basic and acidic residues" evidence="7">
    <location>
        <begin position="666"/>
        <end position="683"/>
    </location>
</feature>
<keyword evidence="3" id="KW-0862">Zinc</keyword>
<evidence type="ECO:0000259" key="8">
    <source>
        <dbReference type="PROSITE" id="PS50016"/>
    </source>
</evidence>
<sequence length="1673" mass="184014">MPPRWFPSQFFSWNGFWDFGHFFWGNGLELVITVQLPFAKLQSRPDSGLREVFHGIVLRHQVWVINHHDIQENMLRYLAFIVQNIIGVEDWGIVEQSCRHVYHLNLKKVDQFRLNTDMRPESGTCNVCSAPCSSCMHLNHAVMGSKAEEFTDENCRLGEGSNQYSMDEGNAYSLRSRACESSQHAVSEASNMQSVNSSHDSLSENAESRQILSNKYQDSKYLEGHDDNTSCISRASDANLVNDSQQRNAERINISCSSASVSHLGAEGSGSAPSLDTGHSSPKVQRLHVQSQSGKSLSGSPNLMNVERDSCSLFPEKLSECSIENSSSSLTKEREPIVVSDEKYIADKDGLNESTSEISLKVSPKSEADTNACDANDGDPTYSVRNGQQEKAGDLVKPPGKQEPQSDDESDESDVIEHDVKVCDICGDAGREDLLAICSRCSDGAEHTYCMREMLQKVPEGDWLCEECKDAEENENKRLDVEEKKIVEVCSTSQVSGKRLSDNIEVTPAAKRQALESSTGSPKMSSPKTLVPPSRESLLKSVDKLKVKPGLVMPIRNHSGGNDAEVARSPTIVPRGQISKSVLLKSNSFNTLNSKPRVKLVDEVVPPKPKGGNEHTSKNMEMPARMTSKSTLFKSSSLGRSNAAESKVKMLSPKSATTQELRGSSHLKESGAFDRKHLSRNDRPIASSVISTPKGDQKLTPRGETTKASAVNSNRELKVNQDGKFNALSKSMSNISRKNLEPQVSSEKTPSRIDEAPQDVLPRSRETANQVEKIRDSSSDRVRPVVPASSKNPFCQKCKEFGHPLECCTAGTTHDSGAEISVTVSSSSKEEMHNGNRLKAAIQAVALLRRPEIYKKKEAHNQTDEVSTSSTELNCEVTSKDQLMVSSTLKNSISADKTHEQREIIENSASDSSKCAHANDLKQLNSCPTDFRSHPGKSDSIGLAAGKPVVRDLSNKAMAVSSFPSKMLTFPEYDYIWQGAFEVHRNGNPPELCSGVQAHLSSCASPKVLEVVNKFLPKIPLNEVSRLSTWPSQFHHGGASEDNIALYFFARDIESYERHYKGLLDHMIRNDLALKGIFDGVELLIFPSNQLPENLQRWNMLLFLWGVFRGRRINHSDSAKKIPIPSLNAMPVEENSSTAAMTLPETHCLPKRMHEDSIDCDKACNELPSASIDQHQITVSRNVDVNDQTHLGSQVNLEKPDSSIDLKSTWRVPTNSTLLCQEMKSTGSSLKASVLEQGQCRGSKPPEAVGTSVSSKIVEAKADSDISVKQENTLSSMIPSERVAASNVSKDKISHRMSGDDDEDLQRPKRKQKEGCHYFDLEANIDNQETGAASNFNKDRSSETVISDVEDQQRPKRKQKDDHYIDLEATVENQETDAASNVSMDKISEKMDSDEDRQWLKRKQKEDGHYIDLEATFQEDPNVEGINCQLPKDNKVQNVDLSDSIMQASAVSCQKMPWNEGNGKLEDGGRSSKKLKTSLKTDFGGIYGGCSSGGGSSFNDSFASLRNDLGSCSSVEDKRCGEACDEKIIPEDLGTMERTFFPLDTHNISDSLSVLNSMPMKGLHVYEEGFQDGIPNLELALGGEMKPPPPPPPPPAPKGMLPFLVGAGDRKNNHPDGMGDGQEDDGVAASLSLSLSFPSSNKEHTKGTSKAEVLPDGHRVNTSLLLFGRFTDK</sequence>
<dbReference type="PANTHER" id="PTHR33304">
    <property type="match status" value="1"/>
</dbReference>
<keyword evidence="2 6" id="KW-0863">Zinc-finger</keyword>
<dbReference type="GO" id="GO:0034244">
    <property type="term" value="P:negative regulation of transcription elongation by RNA polymerase II"/>
    <property type="evidence" value="ECO:0007669"/>
    <property type="project" value="InterPro"/>
</dbReference>
<keyword evidence="5" id="KW-0804">Transcription</keyword>
<dbReference type="SMART" id="SM00249">
    <property type="entry name" value="PHD"/>
    <property type="match status" value="1"/>
</dbReference>
<evidence type="ECO:0000256" key="2">
    <source>
        <dbReference type="ARBA" id="ARBA00022771"/>
    </source>
</evidence>
<feature type="region of interest" description="Disordered" evidence="7">
    <location>
        <begin position="1583"/>
        <end position="1658"/>
    </location>
</feature>
<dbReference type="EMBL" id="JAYMYQ010000010">
    <property type="protein sequence ID" value="KAK7308008.1"/>
    <property type="molecule type" value="Genomic_DNA"/>
</dbReference>
<dbReference type="Gene3D" id="3.30.40.10">
    <property type="entry name" value="Zinc/RING finger domain, C3HC4 (zinc finger)"/>
    <property type="match status" value="1"/>
</dbReference>
<dbReference type="PROSITE" id="PS50016">
    <property type="entry name" value="ZF_PHD_2"/>
    <property type="match status" value="1"/>
</dbReference>
<evidence type="ECO:0000256" key="3">
    <source>
        <dbReference type="ARBA" id="ARBA00022833"/>
    </source>
</evidence>
<name>A0AAN9K167_CANGL</name>
<evidence type="ECO:0000256" key="4">
    <source>
        <dbReference type="ARBA" id="ARBA00023015"/>
    </source>
</evidence>